<gene>
    <name evidence="1" type="ORF">KC980_01520</name>
</gene>
<reference evidence="1" key="1">
    <citation type="submission" date="2020-04" db="EMBL/GenBank/DDBJ databases">
        <authorList>
            <person name="Zhang T."/>
        </authorList>
    </citation>
    <scope>NUCLEOTIDE SEQUENCE</scope>
    <source>
        <strain evidence="1">HKST-UBA79</strain>
    </source>
</reference>
<organism evidence="1 2">
    <name type="scientific">candidate division WWE3 bacterium</name>
    <dbReference type="NCBI Taxonomy" id="2053526"/>
    <lineage>
        <taxon>Bacteria</taxon>
        <taxon>Katanobacteria</taxon>
    </lineage>
</organism>
<dbReference type="EMBL" id="JAGQNX010000043">
    <property type="protein sequence ID" value="MCA9308166.1"/>
    <property type="molecule type" value="Genomic_DNA"/>
</dbReference>
<evidence type="ECO:0000313" key="1">
    <source>
        <dbReference type="EMBL" id="MCA9308166.1"/>
    </source>
</evidence>
<evidence type="ECO:0000313" key="2">
    <source>
        <dbReference type="Proteomes" id="UP000740557"/>
    </source>
</evidence>
<dbReference type="AlphaFoldDB" id="A0A955EB15"/>
<comment type="caution">
    <text evidence="1">The sequence shown here is derived from an EMBL/GenBank/DDBJ whole genome shotgun (WGS) entry which is preliminary data.</text>
</comment>
<dbReference type="Proteomes" id="UP000740557">
    <property type="component" value="Unassembled WGS sequence"/>
</dbReference>
<reference evidence="1" key="2">
    <citation type="journal article" date="2021" name="Microbiome">
        <title>Successional dynamics and alternative stable states in a saline activated sludge microbial community over 9 years.</title>
        <authorList>
            <person name="Wang Y."/>
            <person name="Ye J."/>
            <person name="Ju F."/>
            <person name="Liu L."/>
            <person name="Boyd J.A."/>
            <person name="Deng Y."/>
            <person name="Parks D.H."/>
            <person name="Jiang X."/>
            <person name="Yin X."/>
            <person name="Woodcroft B.J."/>
            <person name="Tyson G.W."/>
            <person name="Hugenholtz P."/>
            <person name="Polz M.F."/>
            <person name="Zhang T."/>
        </authorList>
    </citation>
    <scope>NUCLEOTIDE SEQUENCE</scope>
    <source>
        <strain evidence="1">HKST-UBA79</strain>
    </source>
</reference>
<sequence>MKDKIIEDIKNLGRKSGKEFTDKEAEDINNWLHKFANIVLDHAIAEHKRQKKLENDPKGFELEPSDYWDCPVCKRTLSGDNFWFDKHGRKCKDCQKMLNKKVIPVKILKDRNCWLTDWQITDRLKIHPATRDKLIREGKIIVRKLTDTQGAVYCRIYLKSENSQILTEQKSH</sequence>
<name>A0A955EB15_UNCKA</name>
<accession>A0A955EB15</accession>
<protein>
    <submittedName>
        <fullName evidence="1">Uncharacterized protein</fullName>
    </submittedName>
</protein>
<proteinExistence type="predicted"/>